<dbReference type="EMBL" id="JBHRSE010000122">
    <property type="protein sequence ID" value="MFC3025602.1"/>
    <property type="molecule type" value="Genomic_DNA"/>
</dbReference>
<name>A0ABV7CBW7_9VIBR</name>
<evidence type="ECO:0000313" key="1">
    <source>
        <dbReference type="EMBL" id="MFC3025602.1"/>
    </source>
</evidence>
<keyword evidence="2" id="KW-1185">Reference proteome</keyword>
<protein>
    <submittedName>
        <fullName evidence="1">Flagellar protein FliT</fullName>
    </submittedName>
</protein>
<keyword evidence="1" id="KW-0969">Cilium</keyword>
<accession>A0ABV7CBW7</accession>
<proteinExistence type="predicted"/>
<sequence>MDSRIQELCDLDHLLEQSLKQDEINALEVLQLVDTRERLLQDLLPYVTEHIELAQSSQWQQAVINTRHLVEQMQSETSAIGKQLKKYRHGSQSVQQYKKFL</sequence>
<organism evidence="1 2">
    <name type="scientific">Vibrio zhugei</name>
    <dbReference type="NCBI Taxonomy" id="2479546"/>
    <lineage>
        <taxon>Bacteria</taxon>
        <taxon>Pseudomonadati</taxon>
        <taxon>Pseudomonadota</taxon>
        <taxon>Gammaproteobacteria</taxon>
        <taxon>Vibrionales</taxon>
        <taxon>Vibrionaceae</taxon>
        <taxon>Vibrio</taxon>
    </lineage>
</organism>
<comment type="caution">
    <text evidence="1">The sequence shown here is derived from an EMBL/GenBank/DDBJ whole genome shotgun (WGS) entry which is preliminary data.</text>
</comment>
<reference evidence="2" key="1">
    <citation type="journal article" date="2019" name="Int. J. Syst. Evol. Microbiol.">
        <title>The Global Catalogue of Microorganisms (GCM) 10K type strain sequencing project: providing services to taxonomists for standard genome sequencing and annotation.</title>
        <authorList>
            <consortium name="The Broad Institute Genomics Platform"/>
            <consortium name="The Broad Institute Genome Sequencing Center for Infectious Disease"/>
            <person name="Wu L."/>
            <person name="Ma J."/>
        </authorList>
    </citation>
    <scope>NUCLEOTIDE SEQUENCE [LARGE SCALE GENOMIC DNA]</scope>
    <source>
        <strain evidence="2">KCTC 62784</strain>
    </source>
</reference>
<keyword evidence="1" id="KW-0282">Flagellum</keyword>
<dbReference type="RefSeq" id="WP_123015629.1">
    <property type="nucleotide sequence ID" value="NZ_AP024911.1"/>
</dbReference>
<gene>
    <name evidence="1" type="ORF">ACFODT_17515</name>
</gene>
<evidence type="ECO:0000313" key="2">
    <source>
        <dbReference type="Proteomes" id="UP001595384"/>
    </source>
</evidence>
<dbReference type="Proteomes" id="UP001595384">
    <property type="component" value="Unassembled WGS sequence"/>
</dbReference>
<keyword evidence="1" id="KW-0966">Cell projection</keyword>